<keyword evidence="12 16" id="KW-0830">Ubiquinone</keyword>
<feature type="transmembrane region" description="Helical" evidence="16">
    <location>
        <begin position="119"/>
        <end position="138"/>
    </location>
</feature>
<evidence type="ECO:0000313" key="19">
    <source>
        <dbReference type="EMBL" id="BBU25848.1"/>
    </source>
</evidence>
<comment type="subcellular location">
    <subcellularLocation>
        <location evidence="1 16">Mitochondrion membrane</location>
        <topology evidence="1 16">Multi-pass membrane protein</topology>
    </subcellularLocation>
</comment>
<keyword evidence="6 16" id="KW-0679">Respiratory chain</keyword>
<evidence type="ECO:0000256" key="7">
    <source>
        <dbReference type="ARBA" id="ARBA00022692"/>
    </source>
</evidence>
<evidence type="ECO:0000256" key="9">
    <source>
        <dbReference type="ARBA" id="ARBA00022982"/>
    </source>
</evidence>
<evidence type="ECO:0000256" key="14">
    <source>
        <dbReference type="ARBA" id="ARBA00023136"/>
    </source>
</evidence>
<dbReference type="GO" id="GO:0008137">
    <property type="term" value="F:NADH dehydrogenase (ubiquinone) activity"/>
    <property type="evidence" value="ECO:0007669"/>
    <property type="project" value="UniProtKB-UniRule"/>
</dbReference>
<keyword evidence="10 16" id="KW-1133">Transmembrane helix</keyword>
<dbReference type="GO" id="GO:0003954">
    <property type="term" value="F:NADH dehydrogenase activity"/>
    <property type="evidence" value="ECO:0007669"/>
    <property type="project" value="TreeGrafter"/>
</dbReference>
<keyword evidence="11 16" id="KW-0520">NAD</keyword>
<keyword evidence="7 16" id="KW-0812">Transmembrane</keyword>
<dbReference type="PANTHER" id="PTHR43507:SF20">
    <property type="entry name" value="NADH-UBIQUINONE OXIDOREDUCTASE CHAIN 4"/>
    <property type="match status" value="1"/>
</dbReference>
<proteinExistence type="inferred from homology"/>
<dbReference type="Pfam" id="PF00361">
    <property type="entry name" value="Proton_antipo_M"/>
    <property type="match status" value="1"/>
</dbReference>
<evidence type="ECO:0000256" key="10">
    <source>
        <dbReference type="ARBA" id="ARBA00022989"/>
    </source>
</evidence>
<evidence type="ECO:0000256" key="4">
    <source>
        <dbReference type="ARBA" id="ARBA00021006"/>
    </source>
</evidence>
<feature type="transmembrane region" description="Helical" evidence="16">
    <location>
        <begin position="311"/>
        <end position="331"/>
    </location>
</feature>
<evidence type="ECO:0000256" key="3">
    <source>
        <dbReference type="ARBA" id="ARBA00012944"/>
    </source>
</evidence>
<feature type="transmembrane region" description="Helical" evidence="16">
    <location>
        <begin position="53"/>
        <end position="74"/>
    </location>
</feature>
<dbReference type="InterPro" id="IPR003918">
    <property type="entry name" value="NADH_UbQ_OxRdtase"/>
</dbReference>
<sequence>MLKIIIMTLLVIPTAWLSSMRWLWTLVTAQSITASVYTFTWLHSTWSTGWRITSIYTGVDSISAPLLVLTTWLLPLMILASRWHMFTAPETHQRMYITLLTLLQAMLLAAFGASELLLFYIMFEATLIPTLFIITRWGNQKERLGAGNYFLFYTLSGSLPLLVALIGAHVDLGTMTLVAPQQYVTLRPDLLWMKMWWVACLFAFLVKLPLYGFHLWLPKAHVEAPVAGSMILAGVLLKLGSFGIMRMMPKLEPLSDDLNYPFIVLALWGVIMAGSTCMRQPDVKSMIAYSSVSHMGLVAASLLIQTTWGNTGAMIMMIAHGLTSSFLFAAANTNYERTHTRTMLLARGLQSLLPLMGAWWFFACLANLGLPPYPTFMAELVMFAALYKWADLTLIMTGWGAIITVAYSLFLFLLTQRGPVPKHIINMPPTQTREHLLMVLHLMPLVLLIAKPHLIMAFTI</sequence>
<gene>
    <name evidence="19" type="primary">ND4</name>
</gene>
<feature type="transmembrane region" description="Helical" evidence="16">
    <location>
        <begin position="286"/>
        <end position="305"/>
    </location>
</feature>
<evidence type="ECO:0000256" key="2">
    <source>
        <dbReference type="ARBA" id="ARBA00009025"/>
    </source>
</evidence>
<feature type="transmembrane region" description="Helical" evidence="16">
    <location>
        <begin position="150"/>
        <end position="170"/>
    </location>
</feature>
<feature type="domain" description="NADH:ubiquinone oxidoreductase chain 4 N-terminal" evidence="18">
    <location>
        <begin position="1"/>
        <end position="109"/>
    </location>
</feature>
<dbReference type="Pfam" id="PF01059">
    <property type="entry name" value="Oxidored_q5_N"/>
    <property type="match status" value="1"/>
</dbReference>
<evidence type="ECO:0000259" key="17">
    <source>
        <dbReference type="Pfam" id="PF00361"/>
    </source>
</evidence>
<evidence type="ECO:0000256" key="5">
    <source>
        <dbReference type="ARBA" id="ARBA00022448"/>
    </source>
</evidence>
<feature type="transmembrane region" description="Helical" evidence="16">
    <location>
        <begin position="195"/>
        <end position="217"/>
    </location>
</feature>
<evidence type="ECO:0000256" key="12">
    <source>
        <dbReference type="ARBA" id="ARBA00023075"/>
    </source>
</evidence>
<keyword evidence="14 16" id="KW-0472">Membrane</keyword>
<dbReference type="GO" id="GO:0031966">
    <property type="term" value="C:mitochondrial membrane"/>
    <property type="evidence" value="ECO:0007669"/>
    <property type="project" value="UniProtKB-SubCell"/>
</dbReference>
<evidence type="ECO:0000256" key="6">
    <source>
        <dbReference type="ARBA" id="ARBA00022660"/>
    </source>
</evidence>
<comment type="catalytic activity">
    <reaction evidence="15 16">
        <text>a ubiquinone + NADH + 5 H(+)(in) = a ubiquinol + NAD(+) + 4 H(+)(out)</text>
        <dbReference type="Rhea" id="RHEA:29091"/>
        <dbReference type="Rhea" id="RHEA-COMP:9565"/>
        <dbReference type="Rhea" id="RHEA-COMP:9566"/>
        <dbReference type="ChEBI" id="CHEBI:15378"/>
        <dbReference type="ChEBI" id="CHEBI:16389"/>
        <dbReference type="ChEBI" id="CHEBI:17976"/>
        <dbReference type="ChEBI" id="CHEBI:57540"/>
        <dbReference type="ChEBI" id="CHEBI:57945"/>
        <dbReference type="EC" id="7.1.1.2"/>
    </reaction>
</comment>
<dbReference type="GO" id="GO:0042773">
    <property type="term" value="P:ATP synthesis coupled electron transport"/>
    <property type="evidence" value="ECO:0007669"/>
    <property type="project" value="InterPro"/>
</dbReference>
<evidence type="ECO:0000256" key="11">
    <source>
        <dbReference type="ARBA" id="ARBA00023027"/>
    </source>
</evidence>
<geneLocation type="mitochondrion" evidence="19"/>
<reference evidence="19" key="1">
    <citation type="submission" date="2004-04" db="EMBL/GenBank/DDBJ databases">
        <title>The ray-finned fish phylogeny.</title>
        <authorList>
            <person name="Miya M."/>
        </authorList>
    </citation>
    <scope>NUCLEOTIDE SEQUENCE</scope>
</reference>
<keyword evidence="13 16" id="KW-0496">Mitochondrion</keyword>
<feature type="domain" description="NADH:quinone oxidoreductase/Mrp antiporter transmembrane" evidence="17">
    <location>
        <begin position="113"/>
        <end position="402"/>
    </location>
</feature>
<feature type="transmembrane region" description="Helical" evidence="16">
    <location>
        <begin position="393"/>
        <end position="415"/>
    </location>
</feature>
<feature type="transmembrane region" description="Helical" evidence="16">
    <location>
        <begin position="95"/>
        <end position="113"/>
    </location>
</feature>
<comment type="function">
    <text evidence="16">Core subunit of the mitochondrial membrane respiratory chain NADH dehydrogenase (Complex I) which catalyzes electron transfer from NADH through the respiratory chain, using ubiquinone as an electron acceptor. Essential for the catalytic activity and assembly of complex I.</text>
</comment>
<dbReference type="PANTHER" id="PTHR43507">
    <property type="entry name" value="NADH-UBIQUINONE OXIDOREDUCTASE CHAIN 4"/>
    <property type="match status" value="1"/>
</dbReference>
<keyword evidence="5 16" id="KW-0813">Transport</keyword>
<dbReference type="EMBL" id="AP006795">
    <property type="protein sequence ID" value="BBU25848.1"/>
    <property type="molecule type" value="Genomic_DNA"/>
</dbReference>
<dbReference type="AlphaFoldDB" id="A0A679ES66"/>
<feature type="transmembrane region" description="Helical" evidence="16">
    <location>
        <begin position="260"/>
        <end position="279"/>
    </location>
</feature>
<accession>A0A679ES66</accession>
<dbReference type="PRINTS" id="PR01437">
    <property type="entry name" value="NUOXDRDTASE4"/>
</dbReference>
<feature type="transmembrane region" description="Helical" evidence="16">
    <location>
        <begin position="229"/>
        <end position="248"/>
    </location>
</feature>
<evidence type="ECO:0000256" key="13">
    <source>
        <dbReference type="ARBA" id="ARBA00023128"/>
    </source>
</evidence>
<organism evidence="19">
    <name type="scientific">Pseudanthias squamipinnis</name>
    <name type="common">sea goldie</name>
    <dbReference type="NCBI Taxonomy" id="270578"/>
    <lineage>
        <taxon>Eukaryota</taxon>
        <taxon>Metazoa</taxon>
        <taxon>Chordata</taxon>
        <taxon>Craniata</taxon>
        <taxon>Vertebrata</taxon>
        <taxon>Euteleostomi</taxon>
        <taxon>Actinopterygii</taxon>
        <taxon>Neopterygii</taxon>
        <taxon>Teleostei</taxon>
        <taxon>Neoteleostei</taxon>
        <taxon>Acanthomorphata</taxon>
        <taxon>Eupercaria</taxon>
        <taxon>Perciformes</taxon>
        <taxon>Anthiadidae</taxon>
        <taxon>Pseudanthias</taxon>
    </lineage>
</organism>
<feature type="transmembrane region" description="Helical" evidence="16">
    <location>
        <begin position="352"/>
        <end position="373"/>
    </location>
</feature>
<dbReference type="InterPro" id="IPR001750">
    <property type="entry name" value="ND/Mrp_TM"/>
</dbReference>
<dbReference type="GO" id="GO:0015990">
    <property type="term" value="P:electron transport coupled proton transport"/>
    <property type="evidence" value="ECO:0007669"/>
    <property type="project" value="TreeGrafter"/>
</dbReference>
<feature type="transmembrane region" description="Helical" evidence="16">
    <location>
        <begin position="436"/>
        <end position="458"/>
    </location>
</feature>
<dbReference type="InterPro" id="IPR010227">
    <property type="entry name" value="NADH_Q_OxRdtase_chainM/4"/>
</dbReference>
<dbReference type="InterPro" id="IPR000260">
    <property type="entry name" value="NADH4_N"/>
</dbReference>
<dbReference type="GO" id="GO:0048039">
    <property type="term" value="F:ubiquinone binding"/>
    <property type="evidence" value="ECO:0007669"/>
    <property type="project" value="TreeGrafter"/>
</dbReference>
<name>A0A679ES66_9TELE</name>
<protein>
    <recommendedName>
        <fullName evidence="4 16">NADH-ubiquinone oxidoreductase chain 4</fullName>
        <ecNumber evidence="3 16">7.1.1.2</ecNumber>
    </recommendedName>
</protein>
<dbReference type="NCBIfam" id="TIGR01972">
    <property type="entry name" value="NDH_I_M"/>
    <property type="match status" value="1"/>
</dbReference>
<evidence type="ECO:0000256" key="16">
    <source>
        <dbReference type="RuleBase" id="RU003297"/>
    </source>
</evidence>
<keyword evidence="9 16" id="KW-0249">Electron transport</keyword>
<evidence type="ECO:0000256" key="15">
    <source>
        <dbReference type="ARBA" id="ARBA00049551"/>
    </source>
</evidence>
<evidence type="ECO:0000256" key="8">
    <source>
        <dbReference type="ARBA" id="ARBA00022967"/>
    </source>
</evidence>
<dbReference type="EC" id="7.1.1.2" evidence="3 16"/>
<comment type="similarity">
    <text evidence="2 16">Belongs to the complex I subunit 4 family.</text>
</comment>
<evidence type="ECO:0000256" key="1">
    <source>
        <dbReference type="ARBA" id="ARBA00004225"/>
    </source>
</evidence>
<evidence type="ECO:0000259" key="18">
    <source>
        <dbReference type="Pfam" id="PF01059"/>
    </source>
</evidence>
<keyword evidence="8" id="KW-1278">Translocase</keyword>